<evidence type="ECO:0000259" key="7">
    <source>
        <dbReference type="Pfam" id="PF01578"/>
    </source>
</evidence>
<evidence type="ECO:0000256" key="6">
    <source>
        <dbReference type="SAM" id="Phobius"/>
    </source>
</evidence>
<dbReference type="PANTHER" id="PTHR30071">
    <property type="entry name" value="HEME EXPORTER PROTEIN C"/>
    <property type="match status" value="1"/>
</dbReference>
<comment type="subcellular location">
    <subcellularLocation>
        <location evidence="1">Membrane</location>
        <topology evidence="1">Multi-pass membrane protein</topology>
    </subcellularLocation>
</comment>
<dbReference type="GO" id="GO:0017004">
    <property type="term" value="P:cytochrome complex assembly"/>
    <property type="evidence" value="ECO:0007669"/>
    <property type="project" value="UniProtKB-KW"/>
</dbReference>
<feature type="transmembrane region" description="Helical" evidence="6">
    <location>
        <begin position="217"/>
        <end position="236"/>
    </location>
</feature>
<evidence type="ECO:0000256" key="2">
    <source>
        <dbReference type="ARBA" id="ARBA00022692"/>
    </source>
</evidence>
<feature type="domain" description="Cytochrome c assembly protein" evidence="7">
    <location>
        <begin position="67"/>
        <end position="260"/>
    </location>
</feature>
<dbReference type="GO" id="GO:0005886">
    <property type="term" value="C:plasma membrane"/>
    <property type="evidence" value="ECO:0007669"/>
    <property type="project" value="TreeGrafter"/>
</dbReference>
<dbReference type="PANTHER" id="PTHR30071:SF1">
    <property type="entry name" value="CYTOCHROME B_B6 PROTEIN-RELATED"/>
    <property type="match status" value="1"/>
</dbReference>
<feature type="transmembrane region" description="Helical" evidence="6">
    <location>
        <begin position="94"/>
        <end position="111"/>
    </location>
</feature>
<feature type="transmembrane region" description="Helical" evidence="6">
    <location>
        <begin position="243"/>
        <end position="260"/>
    </location>
</feature>
<feature type="transmembrane region" description="Helical" evidence="6">
    <location>
        <begin position="33"/>
        <end position="55"/>
    </location>
</feature>
<keyword evidence="4 6" id="KW-1133">Transmembrane helix</keyword>
<evidence type="ECO:0000256" key="1">
    <source>
        <dbReference type="ARBA" id="ARBA00004141"/>
    </source>
</evidence>
<feature type="transmembrane region" description="Helical" evidence="6">
    <location>
        <begin position="61"/>
        <end position="82"/>
    </location>
</feature>
<feature type="transmembrane region" description="Helical" evidence="6">
    <location>
        <begin position="178"/>
        <end position="197"/>
    </location>
</feature>
<dbReference type="EMBL" id="UINC01042890">
    <property type="protein sequence ID" value="SVB46134.1"/>
    <property type="molecule type" value="Genomic_DNA"/>
</dbReference>
<evidence type="ECO:0000313" key="8">
    <source>
        <dbReference type="EMBL" id="SVB46134.1"/>
    </source>
</evidence>
<dbReference type="Pfam" id="PF01578">
    <property type="entry name" value="Cytochrom_C_asm"/>
    <property type="match status" value="1"/>
</dbReference>
<dbReference type="AlphaFoldDB" id="A0A382E7S0"/>
<sequence>MANITFNSTLIIYLIAALGYTLYLVYRTPLVKSISFFSLGLGLLSHTVTICLRSMETGHGPYTTGFEITSFFAWVIVIIFFITEWKYKIKDLGAFIIPVVFLIFLYSAFQSREYSLIDESSTMFWLTMHRTLSIIGYAAFAIGFGAAVMYLIQENQVKTKKLGVMYFRMPSLEVLDNLNYKVIAIGFPLFTIGFMTGSIWNVKTDESLFSWDALRTWPLIVVWLIYCGIFFGRLLVGWRGKKAAQGAILGFITIIVSYFFHVV</sequence>
<evidence type="ECO:0000256" key="5">
    <source>
        <dbReference type="ARBA" id="ARBA00023136"/>
    </source>
</evidence>
<protein>
    <recommendedName>
        <fullName evidence="7">Cytochrome c assembly protein domain-containing protein</fullName>
    </recommendedName>
</protein>
<dbReference type="InterPro" id="IPR002541">
    <property type="entry name" value="Cyt_c_assembly"/>
</dbReference>
<dbReference type="InterPro" id="IPR045062">
    <property type="entry name" value="Cyt_c_biogenesis_CcsA/CcmC"/>
</dbReference>
<feature type="transmembrane region" description="Helical" evidence="6">
    <location>
        <begin position="6"/>
        <end position="26"/>
    </location>
</feature>
<reference evidence="8" key="1">
    <citation type="submission" date="2018-05" db="EMBL/GenBank/DDBJ databases">
        <authorList>
            <person name="Lanie J.A."/>
            <person name="Ng W.-L."/>
            <person name="Kazmierczak K.M."/>
            <person name="Andrzejewski T.M."/>
            <person name="Davidsen T.M."/>
            <person name="Wayne K.J."/>
            <person name="Tettelin H."/>
            <person name="Glass J.I."/>
            <person name="Rusch D."/>
            <person name="Podicherti R."/>
            <person name="Tsui H.-C.T."/>
            <person name="Winkler M.E."/>
        </authorList>
    </citation>
    <scope>NUCLEOTIDE SEQUENCE</scope>
</reference>
<accession>A0A382E7S0</accession>
<keyword evidence="3" id="KW-0201">Cytochrome c-type biogenesis</keyword>
<evidence type="ECO:0000256" key="3">
    <source>
        <dbReference type="ARBA" id="ARBA00022748"/>
    </source>
</evidence>
<keyword evidence="5 6" id="KW-0472">Membrane</keyword>
<evidence type="ECO:0000256" key="4">
    <source>
        <dbReference type="ARBA" id="ARBA00022989"/>
    </source>
</evidence>
<name>A0A382E7S0_9ZZZZ</name>
<keyword evidence="2 6" id="KW-0812">Transmembrane</keyword>
<proteinExistence type="predicted"/>
<feature type="transmembrane region" description="Helical" evidence="6">
    <location>
        <begin position="131"/>
        <end position="152"/>
    </location>
</feature>
<organism evidence="8">
    <name type="scientific">marine metagenome</name>
    <dbReference type="NCBI Taxonomy" id="408172"/>
    <lineage>
        <taxon>unclassified sequences</taxon>
        <taxon>metagenomes</taxon>
        <taxon>ecological metagenomes</taxon>
    </lineage>
</organism>
<gene>
    <name evidence="8" type="ORF">METZ01_LOCUS198988</name>
</gene>
<dbReference type="GO" id="GO:0020037">
    <property type="term" value="F:heme binding"/>
    <property type="evidence" value="ECO:0007669"/>
    <property type="project" value="InterPro"/>
</dbReference>